<proteinExistence type="predicted"/>
<dbReference type="Proteomes" id="UP000091918">
    <property type="component" value="Unassembled WGS sequence"/>
</dbReference>
<dbReference type="GO" id="GO:0031123">
    <property type="term" value="P:RNA 3'-end processing"/>
    <property type="evidence" value="ECO:0007669"/>
    <property type="project" value="TreeGrafter"/>
</dbReference>
<reference evidence="2 3" key="1">
    <citation type="submission" date="2015-07" db="EMBL/GenBank/DDBJ databases">
        <title>Emmonsia species relationships and genome sequence.</title>
        <authorList>
            <person name="Cuomo C.A."/>
            <person name="Schwartz I.S."/>
            <person name="Kenyon C."/>
            <person name="de Hoog G.S."/>
            <person name="Govender N.P."/>
            <person name="Botha A."/>
            <person name="Moreno L."/>
            <person name="de Vries M."/>
            <person name="Munoz J.F."/>
            <person name="Stielow J.B."/>
        </authorList>
    </citation>
    <scope>NUCLEOTIDE SEQUENCE [LARGE SCALE GENOMIC DNA]</scope>
    <source>
        <strain evidence="2 3">CBS 136260</strain>
    </source>
</reference>
<protein>
    <recommendedName>
        <fullName evidence="4">Polynucleotide adenylyltransferase</fullName>
    </recommendedName>
</protein>
<dbReference type="GO" id="GO:1990817">
    <property type="term" value="F:poly(A) RNA polymerase activity"/>
    <property type="evidence" value="ECO:0007669"/>
    <property type="project" value="InterPro"/>
</dbReference>
<sequence length="602" mass="68902">MVSKYLAARSGERCIRCFIDRDLSQELSQNAWIFLHKRRQYHNGSGRWRPGNQPKVVPNSLEETIQSHRAANHETFTIRKVASREYDNNEFYIRKIPAREYDDNKELIHPKLMQASRRSDGDRLVPTNGHSEPSVHRGRLSQTFNEDGGMSNQFDLHSFRGRRHPAADPTRPNISWRKDAPYGPSVELPWLNYVEKPNGGGIARLSEEIRAFEKYMLPTPGEIDAVEKARNDAIASVQSVDAISPIVIGSRRTGMAVPHSSVDLFVTVEDLRRVEGVRGPSATRPKMVQARLKRLREMEVILKESWTLSKVTLRRDKDPTLSAIHDPTCLQVQFQCGPSPPASMDFILNYQAEFRTLRTLFIFLRMLLETRGLFGGTDGGVHPYLLTMMIVAALKIREGKYQRDNVGSQLLHILELYKDTDFTKYGISVEPPCLFDKEMSARVKNKDGKLIHLTEPYLRGQRSISKRSLSSPREGILSLQDPSDFMNDVGCTSLVMPQVKQLFKATYDDLKARIQAEGTQSTTQQHDNGLEHRENNHSRSMLSLALGANYHDFESFRDRTLVHCSPTGYFRKNEINHIFEPRPYALGEVRTHMESWPMEEKR</sequence>
<evidence type="ECO:0000313" key="3">
    <source>
        <dbReference type="Proteomes" id="UP000091918"/>
    </source>
</evidence>
<feature type="compositionally biased region" description="Polar residues" evidence="1">
    <location>
        <begin position="517"/>
        <end position="527"/>
    </location>
</feature>
<dbReference type="SUPFAM" id="SSF81631">
    <property type="entry name" value="PAP/OAS1 substrate-binding domain"/>
    <property type="match status" value="1"/>
</dbReference>
<evidence type="ECO:0000256" key="1">
    <source>
        <dbReference type="SAM" id="MobiDB-lite"/>
    </source>
</evidence>
<accession>A0A1B7NYC5</accession>
<evidence type="ECO:0000313" key="2">
    <source>
        <dbReference type="EMBL" id="OAX81776.1"/>
    </source>
</evidence>
<comment type="caution">
    <text evidence="2">The sequence shown here is derived from an EMBL/GenBank/DDBJ whole genome shotgun (WGS) entry which is preliminary data.</text>
</comment>
<dbReference type="EMBL" id="LGUA01000410">
    <property type="protein sequence ID" value="OAX81776.1"/>
    <property type="molecule type" value="Genomic_DNA"/>
</dbReference>
<dbReference type="Gene3D" id="3.30.460.10">
    <property type="entry name" value="Beta Polymerase, domain 2"/>
    <property type="match status" value="1"/>
</dbReference>
<name>A0A1B7NYC5_9EURO</name>
<organism evidence="2 3">
    <name type="scientific">Emergomyces africanus</name>
    <dbReference type="NCBI Taxonomy" id="1955775"/>
    <lineage>
        <taxon>Eukaryota</taxon>
        <taxon>Fungi</taxon>
        <taxon>Dikarya</taxon>
        <taxon>Ascomycota</taxon>
        <taxon>Pezizomycotina</taxon>
        <taxon>Eurotiomycetes</taxon>
        <taxon>Eurotiomycetidae</taxon>
        <taxon>Onygenales</taxon>
        <taxon>Ajellomycetaceae</taxon>
        <taxon>Emergomyces</taxon>
    </lineage>
</organism>
<dbReference type="GO" id="GO:0005730">
    <property type="term" value="C:nucleolus"/>
    <property type="evidence" value="ECO:0007669"/>
    <property type="project" value="TreeGrafter"/>
</dbReference>
<dbReference type="Gene3D" id="1.10.1410.10">
    <property type="match status" value="1"/>
</dbReference>
<dbReference type="GO" id="GO:0043634">
    <property type="term" value="P:polyadenylation-dependent ncRNA catabolic process"/>
    <property type="evidence" value="ECO:0007669"/>
    <property type="project" value="TreeGrafter"/>
</dbReference>
<dbReference type="GO" id="GO:0003729">
    <property type="term" value="F:mRNA binding"/>
    <property type="evidence" value="ECO:0007669"/>
    <property type="project" value="TreeGrafter"/>
</dbReference>
<dbReference type="GO" id="GO:0031499">
    <property type="term" value="C:TRAMP complex"/>
    <property type="evidence" value="ECO:0007669"/>
    <property type="project" value="TreeGrafter"/>
</dbReference>
<gene>
    <name evidence="2" type="ORF">ACJ72_03878</name>
</gene>
<dbReference type="STRING" id="1658172.A0A1B7NYC5"/>
<keyword evidence="3" id="KW-1185">Reference proteome</keyword>
<dbReference type="InterPro" id="IPR043519">
    <property type="entry name" value="NT_sf"/>
</dbReference>
<feature type="region of interest" description="Disordered" evidence="1">
    <location>
        <begin position="517"/>
        <end position="536"/>
    </location>
</feature>
<dbReference type="AlphaFoldDB" id="A0A1B7NYC5"/>
<dbReference type="PANTHER" id="PTHR23092">
    <property type="entry name" value="POLY(A) RNA POLYMERASE"/>
    <property type="match status" value="1"/>
</dbReference>
<dbReference type="OrthoDB" id="273917at2759"/>
<feature type="region of interest" description="Disordered" evidence="1">
    <location>
        <begin position="117"/>
        <end position="137"/>
    </location>
</feature>
<dbReference type="InterPro" id="IPR045862">
    <property type="entry name" value="Trf4-like"/>
</dbReference>
<dbReference type="PANTHER" id="PTHR23092:SF50">
    <property type="entry name" value="MTF2-LIKE C-TERMINAL DOMAIN-CONTAINING PROTEIN"/>
    <property type="match status" value="1"/>
</dbReference>
<evidence type="ECO:0008006" key="4">
    <source>
        <dbReference type="Google" id="ProtNLM"/>
    </source>
</evidence>